<feature type="transmembrane region" description="Helical" evidence="8">
    <location>
        <begin position="235"/>
        <end position="254"/>
    </location>
</feature>
<protein>
    <submittedName>
        <fullName evidence="9">Ktr system potassium uptake protein B</fullName>
    </submittedName>
    <submittedName>
        <fullName evidence="10">Potassium transporter TrkG</fullName>
    </submittedName>
</protein>
<dbReference type="EMBL" id="CYXT01000015">
    <property type="protein sequence ID" value="CUN00843.1"/>
    <property type="molecule type" value="Genomic_DNA"/>
</dbReference>
<feature type="transmembrane region" description="Helical" evidence="8">
    <location>
        <begin position="356"/>
        <end position="377"/>
    </location>
</feature>
<keyword evidence="7 8" id="KW-0472">Membrane</keyword>
<dbReference type="GO" id="GO:0008324">
    <property type="term" value="F:monoatomic cation transmembrane transporter activity"/>
    <property type="evidence" value="ECO:0007669"/>
    <property type="project" value="InterPro"/>
</dbReference>
<dbReference type="AlphaFoldDB" id="A0A173TDE6"/>
<name>A0A173TDE6_ANAHA</name>
<dbReference type="GeneID" id="92740013"/>
<keyword evidence="3" id="KW-1003">Cell membrane</keyword>
<evidence type="ECO:0000256" key="2">
    <source>
        <dbReference type="ARBA" id="ARBA00022448"/>
    </source>
</evidence>
<keyword evidence="4 8" id="KW-0812">Transmembrane</keyword>
<reference evidence="10" key="2">
    <citation type="submission" date="2023-08" db="EMBL/GenBank/DDBJ databases">
        <title>Complete Genome Sequences of butyrate producing Anaerostipes hadrus strains BA1 and GIF7 isolated from the terminal ileum of a healthy lean male.</title>
        <authorList>
            <person name="Low A."/>
            <person name="Sheludchenko M."/>
            <person name="Cheng H.E."/>
            <person name="Koh X.Q."/>
            <person name="Lee J."/>
        </authorList>
    </citation>
    <scope>NUCLEOTIDE SEQUENCE</scope>
    <source>
        <strain evidence="10">BA1</strain>
    </source>
</reference>
<keyword evidence="5 8" id="KW-1133">Transmembrane helix</keyword>
<comment type="subcellular location">
    <subcellularLocation>
        <location evidence="1">Cell membrane</location>
        <topology evidence="1">Multi-pass membrane protein</topology>
    </subcellularLocation>
</comment>
<accession>A0A173TDE6</accession>
<evidence type="ECO:0000256" key="4">
    <source>
        <dbReference type="ARBA" id="ARBA00022692"/>
    </source>
</evidence>
<dbReference type="Gene3D" id="1.10.287.70">
    <property type="match status" value="1"/>
</dbReference>
<dbReference type="EMBL" id="CP132968">
    <property type="protein sequence ID" value="WMD16774.1"/>
    <property type="molecule type" value="Genomic_DNA"/>
</dbReference>
<keyword evidence="2" id="KW-0813">Transport</keyword>
<feature type="transmembrane region" description="Helical" evidence="8">
    <location>
        <begin position="6"/>
        <end position="27"/>
    </location>
</feature>
<dbReference type="Proteomes" id="UP000095598">
    <property type="component" value="Unassembled WGS sequence"/>
</dbReference>
<evidence type="ECO:0000256" key="8">
    <source>
        <dbReference type="SAM" id="Phobius"/>
    </source>
</evidence>
<feature type="transmembrane region" description="Helical" evidence="8">
    <location>
        <begin position="69"/>
        <end position="94"/>
    </location>
</feature>
<dbReference type="Proteomes" id="UP001243496">
    <property type="component" value="Chromosome"/>
</dbReference>
<evidence type="ECO:0000313" key="9">
    <source>
        <dbReference type="EMBL" id="CUN00843.1"/>
    </source>
</evidence>
<proteinExistence type="predicted"/>
<evidence type="ECO:0000256" key="5">
    <source>
        <dbReference type="ARBA" id="ARBA00022989"/>
    </source>
</evidence>
<evidence type="ECO:0000256" key="3">
    <source>
        <dbReference type="ARBA" id="ARBA00022475"/>
    </source>
</evidence>
<evidence type="ECO:0000256" key="1">
    <source>
        <dbReference type="ARBA" id="ARBA00004651"/>
    </source>
</evidence>
<feature type="transmembrane region" description="Helical" evidence="8">
    <location>
        <begin position="186"/>
        <end position="205"/>
    </location>
</feature>
<feature type="transmembrane region" description="Helical" evidence="8">
    <location>
        <begin position="39"/>
        <end position="57"/>
    </location>
</feature>
<evidence type="ECO:0000313" key="11">
    <source>
        <dbReference type="Proteomes" id="UP000095598"/>
    </source>
</evidence>
<evidence type="ECO:0000256" key="7">
    <source>
        <dbReference type="ARBA" id="ARBA00023136"/>
    </source>
</evidence>
<dbReference type="PANTHER" id="PTHR32024">
    <property type="entry name" value="TRK SYSTEM POTASSIUM UPTAKE PROTEIN TRKG-RELATED"/>
    <property type="match status" value="1"/>
</dbReference>
<dbReference type="GO" id="GO:0030001">
    <property type="term" value="P:metal ion transport"/>
    <property type="evidence" value="ECO:0007669"/>
    <property type="project" value="UniProtKB-ARBA"/>
</dbReference>
<dbReference type="PANTHER" id="PTHR32024:SF1">
    <property type="entry name" value="KTR SYSTEM POTASSIUM UPTAKE PROTEIN B"/>
    <property type="match status" value="1"/>
</dbReference>
<keyword evidence="6" id="KW-0406">Ion transport</keyword>
<evidence type="ECO:0000256" key="6">
    <source>
        <dbReference type="ARBA" id="ARBA00023065"/>
    </source>
</evidence>
<feature type="transmembrane region" description="Helical" evidence="8">
    <location>
        <begin position="125"/>
        <end position="145"/>
    </location>
</feature>
<sequence length="450" mass="48936">MKELRPVQVILLGFLITIFAGSILLTLPIATQSGQATPYIDALFTATTSVCVTGLIVETTMTHWSIFGQAVIILLVQIGGLGVITITTGMFFMLRKRITLGNRMLIQESMGLNTMTGLVPLVKKILIGTGIIEGIGAVLYATQYVPEFGIGYGVWAAIFNSISAFCNAGMDIVRDDSLRSYVTNPVMNFTTMGLIILGGLGFVVWKDLWQGFKKIVKDKVPVKRMIQQWRLQTKIVLSITSFLILFGTILIFLFEYHNPATMESLSLPQKIQASLFQSVTTRTAGFETVAQGALTDASSLVSMFLMIIGGSPTGTAGGVKTVTFAILVFCVLSVAKQEESITLFKRRVPQNLLAKALAIIVINLIVLMTSVLLLLVFDHGTFMDSCYECVSALATVGLTKGLTPNLTIAGKVIIIITMYLGRVGPISMAIGFSQKNKKKMVMYPEQDLIL</sequence>
<evidence type="ECO:0000313" key="10">
    <source>
        <dbReference type="EMBL" id="WMD16774.1"/>
    </source>
</evidence>
<feature type="transmembrane region" description="Helical" evidence="8">
    <location>
        <begin position="315"/>
        <end position="335"/>
    </location>
</feature>
<organism evidence="9 11">
    <name type="scientific">Anaerostipes hadrus</name>
    <dbReference type="NCBI Taxonomy" id="649756"/>
    <lineage>
        <taxon>Bacteria</taxon>
        <taxon>Bacillati</taxon>
        <taxon>Bacillota</taxon>
        <taxon>Clostridia</taxon>
        <taxon>Lachnospirales</taxon>
        <taxon>Lachnospiraceae</taxon>
        <taxon>Anaerostipes</taxon>
    </lineage>
</organism>
<dbReference type="GO" id="GO:0005886">
    <property type="term" value="C:plasma membrane"/>
    <property type="evidence" value="ECO:0007669"/>
    <property type="project" value="UniProtKB-SubCell"/>
</dbReference>
<feature type="transmembrane region" description="Helical" evidence="8">
    <location>
        <begin position="408"/>
        <end position="432"/>
    </location>
</feature>
<reference evidence="9 11" key="1">
    <citation type="submission" date="2015-09" db="EMBL/GenBank/DDBJ databases">
        <authorList>
            <consortium name="Pathogen Informatics"/>
        </authorList>
    </citation>
    <scope>NUCLEOTIDE SEQUENCE [LARGE SCALE GENOMIC DNA]</scope>
    <source>
        <strain evidence="9 11">2789STDY5608868</strain>
    </source>
</reference>
<dbReference type="InterPro" id="IPR003445">
    <property type="entry name" value="Cat_transpt"/>
</dbReference>
<dbReference type="Pfam" id="PF02386">
    <property type="entry name" value="TrkH"/>
    <property type="match status" value="1"/>
</dbReference>
<gene>
    <name evidence="9" type="primary">ktrB_2</name>
    <name evidence="9" type="ORF">ERS852425_02009</name>
    <name evidence="10" type="ORF">RBI15_01360</name>
</gene>
<dbReference type="RefSeq" id="WP_055258890.1">
    <property type="nucleotide sequence ID" value="NZ_CP132968.1"/>
</dbReference>